<dbReference type="PATRIC" id="fig|2064.6.peg.1424"/>
<comment type="caution">
    <text evidence="2">The sequence shown here is derived from an EMBL/GenBank/DDBJ whole genome shotgun (WGS) entry which is preliminary data.</text>
</comment>
<proteinExistence type="predicted"/>
<dbReference type="AlphaFoldDB" id="A0A0D0P5Z2"/>
<organism evidence="2 3">
    <name type="scientific">Kitasatospora griseola</name>
    <name type="common">Streptomyces griseolosporeus</name>
    <dbReference type="NCBI Taxonomy" id="2064"/>
    <lineage>
        <taxon>Bacteria</taxon>
        <taxon>Bacillati</taxon>
        <taxon>Actinomycetota</taxon>
        <taxon>Actinomycetes</taxon>
        <taxon>Kitasatosporales</taxon>
        <taxon>Streptomycetaceae</taxon>
        <taxon>Kitasatospora</taxon>
    </lineage>
</organism>
<dbReference type="EMBL" id="JXZB01000001">
    <property type="protein sequence ID" value="KIQ67031.1"/>
    <property type="molecule type" value="Genomic_DNA"/>
</dbReference>
<feature type="coiled-coil region" evidence="1">
    <location>
        <begin position="72"/>
        <end position="99"/>
    </location>
</feature>
<keyword evidence="1" id="KW-0175">Coiled coil</keyword>
<sequence>MNQPGQPLDLDAIQTALAAATDGTWWCDGPEIYAGQPDIPAASTNIGETLQFDLPDHGNANAVAIVATHNALPALIARVQELEQQLAATRAELERERAGKGHINLTRACTGCGHSRITHTVPEPNSCFAESCDCPTFADPLTLSAAHDAR</sequence>
<reference evidence="2 3" key="1">
    <citation type="submission" date="2015-02" db="EMBL/GenBank/DDBJ databases">
        <title>Draft genome sequence of Kitasatospora griseola MF730-N6, a bafilomycin, terpentecin and satosporin producer.</title>
        <authorList>
            <person name="Arens J.C."/>
            <person name="Haltli B."/>
            <person name="Kerr R.G."/>
        </authorList>
    </citation>
    <scope>NUCLEOTIDE SEQUENCE [LARGE SCALE GENOMIC DNA]</scope>
    <source>
        <strain evidence="2 3">MF730-N6</strain>
    </source>
</reference>
<dbReference type="STRING" id="2064.TR51_06480"/>
<dbReference type="RefSeq" id="WP_043908759.1">
    <property type="nucleotide sequence ID" value="NZ_JXZB01000001.1"/>
</dbReference>
<accession>A0A0D0P5Z2</accession>
<keyword evidence="3" id="KW-1185">Reference proteome</keyword>
<evidence type="ECO:0000256" key="1">
    <source>
        <dbReference type="SAM" id="Coils"/>
    </source>
</evidence>
<protein>
    <submittedName>
        <fullName evidence="2">Uncharacterized protein</fullName>
    </submittedName>
</protein>
<evidence type="ECO:0000313" key="2">
    <source>
        <dbReference type="EMBL" id="KIQ67031.1"/>
    </source>
</evidence>
<gene>
    <name evidence="2" type="ORF">TR51_06480</name>
</gene>
<name>A0A0D0P5Z2_KITGR</name>
<dbReference type="Proteomes" id="UP000032066">
    <property type="component" value="Unassembled WGS sequence"/>
</dbReference>
<evidence type="ECO:0000313" key="3">
    <source>
        <dbReference type="Proteomes" id="UP000032066"/>
    </source>
</evidence>